<dbReference type="EMBL" id="JBFSEQ010000014">
    <property type="protein sequence ID" value="KAL2761575.1"/>
    <property type="molecule type" value="Genomic_DNA"/>
</dbReference>
<dbReference type="InterPro" id="IPR016327">
    <property type="entry name" value="Alpha-defensin"/>
</dbReference>
<dbReference type="InterPro" id="IPR006080">
    <property type="entry name" value="Beta/alpha-defensin_C"/>
</dbReference>
<feature type="domain" description="Mammalian defensins" evidence="11">
    <location>
        <begin position="67"/>
        <end position="95"/>
    </location>
</feature>
<evidence type="ECO:0000256" key="5">
    <source>
        <dbReference type="ARBA" id="ARBA00022577"/>
    </source>
</evidence>
<dbReference type="PANTHER" id="PTHR11876">
    <property type="entry name" value="ALPHA-DEFENSIN 1"/>
    <property type="match status" value="1"/>
</dbReference>
<feature type="chain" id="PRO_5044779079" evidence="10">
    <location>
        <begin position="20"/>
        <end position="96"/>
    </location>
</feature>
<dbReference type="PANTHER" id="PTHR11876:SF28">
    <property type="entry name" value="ALPHA-DEFENSIN 1"/>
    <property type="match status" value="1"/>
</dbReference>
<evidence type="ECO:0000256" key="7">
    <source>
        <dbReference type="ARBA" id="ARBA00022940"/>
    </source>
</evidence>
<dbReference type="InterPro" id="IPR006081">
    <property type="entry name" value="Alpha-defensin_C"/>
</dbReference>
<keyword evidence="7" id="KW-0211">Defensin</keyword>
<keyword evidence="13" id="KW-1185">Reference proteome</keyword>
<dbReference type="PIRSF" id="PIRSF001875">
    <property type="entry name" value="Alpha-defensin"/>
    <property type="match status" value="1"/>
</dbReference>
<dbReference type="PROSITE" id="PS00269">
    <property type="entry name" value="DEFENSIN"/>
    <property type="match status" value="1"/>
</dbReference>
<keyword evidence="9" id="KW-1015">Disulfide bond</keyword>
<evidence type="ECO:0000256" key="2">
    <source>
        <dbReference type="ARBA" id="ARBA00006519"/>
    </source>
</evidence>
<comment type="caution">
    <text evidence="12">The sequence shown here is derived from an EMBL/GenBank/DDBJ whole genome shotgun (WGS) entry which is preliminary data.</text>
</comment>
<evidence type="ECO:0000256" key="8">
    <source>
        <dbReference type="ARBA" id="ARBA00023022"/>
    </source>
</evidence>
<dbReference type="InterPro" id="IPR002366">
    <property type="entry name" value="Alpha-defensin_N"/>
</dbReference>
<dbReference type="GO" id="GO:0050832">
    <property type="term" value="P:defense response to fungus"/>
    <property type="evidence" value="ECO:0007669"/>
    <property type="project" value="UniProtKB-KW"/>
</dbReference>
<dbReference type="AlphaFoldDB" id="A0ABD2D476"/>
<accession>A0ABD2D476</accession>
<organism evidence="12 13">
    <name type="scientific">Daubentonia madagascariensis</name>
    <name type="common">Aye-aye</name>
    <name type="synonym">Sciurus madagascariensis</name>
    <dbReference type="NCBI Taxonomy" id="31869"/>
    <lineage>
        <taxon>Eukaryota</taxon>
        <taxon>Metazoa</taxon>
        <taxon>Chordata</taxon>
        <taxon>Craniata</taxon>
        <taxon>Vertebrata</taxon>
        <taxon>Euteleostomi</taxon>
        <taxon>Mammalia</taxon>
        <taxon>Eutheria</taxon>
        <taxon>Euarchontoglires</taxon>
        <taxon>Primates</taxon>
        <taxon>Strepsirrhini</taxon>
        <taxon>Chiromyiformes</taxon>
        <taxon>Daubentoniidae</taxon>
        <taxon>Daubentonia</taxon>
    </lineage>
</organism>
<evidence type="ECO:0000313" key="12">
    <source>
        <dbReference type="EMBL" id="KAL2761575.1"/>
    </source>
</evidence>
<dbReference type="GO" id="GO:0005576">
    <property type="term" value="C:extracellular region"/>
    <property type="evidence" value="ECO:0007669"/>
    <property type="project" value="UniProtKB-SubCell"/>
</dbReference>
<evidence type="ECO:0000256" key="10">
    <source>
        <dbReference type="SAM" id="SignalP"/>
    </source>
</evidence>
<evidence type="ECO:0000256" key="4">
    <source>
        <dbReference type="ARBA" id="ARBA00022529"/>
    </source>
</evidence>
<dbReference type="Proteomes" id="UP001610411">
    <property type="component" value="Unassembled WGS sequence"/>
</dbReference>
<evidence type="ECO:0000256" key="9">
    <source>
        <dbReference type="ARBA" id="ARBA00023157"/>
    </source>
</evidence>
<evidence type="ECO:0000256" key="3">
    <source>
        <dbReference type="ARBA" id="ARBA00022525"/>
    </source>
</evidence>
<dbReference type="SMART" id="SM00048">
    <property type="entry name" value="DEFSN"/>
    <property type="match status" value="1"/>
</dbReference>
<protein>
    <submittedName>
        <fullName evidence="12">Neutrophil defensin 3 preproprotein</fullName>
    </submittedName>
</protein>
<keyword evidence="5" id="KW-0295">Fungicide</keyword>
<comment type="similarity">
    <text evidence="2">Belongs to the alpha-defensin family.</text>
</comment>
<proteinExistence type="inferred from homology"/>
<dbReference type="SUPFAM" id="SSF57392">
    <property type="entry name" value="Defensin-like"/>
    <property type="match status" value="1"/>
</dbReference>
<dbReference type="GO" id="GO:0031640">
    <property type="term" value="P:killing of cells of another organism"/>
    <property type="evidence" value="ECO:0007669"/>
    <property type="project" value="UniProtKB-KW"/>
</dbReference>
<gene>
    <name evidence="12" type="ORF">WCI35_031817</name>
</gene>
<keyword evidence="4" id="KW-0929">Antimicrobial</keyword>
<dbReference type="SMART" id="SM01418">
    <property type="entry name" value="Defensin_propep"/>
    <property type="match status" value="1"/>
</dbReference>
<keyword evidence="3" id="KW-0964">Secreted</keyword>
<dbReference type="Pfam" id="PF00323">
    <property type="entry name" value="Defensin_1"/>
    <property type="match status" value="1"/>
</dbReference>
<keyword evidence="6 10" id="KW-0732">Signal</keyword>
<keyword evidence="8" id="KW-0044">Antibiotic</keyword>
<evidence type="ECO:0000256" key="1">
    <source>
        <dbReference type="ARBA" id="ARBA00004613"/>
    </source>
</evidence>
<sequence>MRTLALLAALLLVALQAQAGPLHMRAEDEEAPDQELPGDEDQDVAVSITLNENSIPQAPGLVMSAVCVCRRLFCTFRERRSGTCFYRGRRYPFCCR</sequence>
<evidence type="ECO:0000256" key="6">
    <source>
        <dbReference type="ARBA" id="ARBA00022729"/>
    </source>
</evidence>
<evidence type="ECO:0000313" key="13">
    <source>
        <dbReference type="Proteomes" id="UP001610411"/>
    </source>
</evidence>
<evidence type="ECO:0000259" key="11">
    <source>
        <dbReference type="PROSITE" id="PS00269"/>
    </source>
</evidence>
<feature type="signal peptide" evidence="10">
    <location>
        <begin position="1"/>
        <end position="19"/>
    </location>
</feature>
<reference evidence="12 13" key="1">
    <citation type="journal article" date="2024" name="G3 (Bethesda)">
        <title>A hybrid genome assembly of the endangered aye-aye (Daubentonia madagascariensis).</title>
        <authorList>
            <person name="Versoza C.J."/>
            <person name="Pfeifer S.P."/>
        </authorList>
    </citation>
    <scope>NUCLEOTIDE SEQUENCE [LARGE SCALE GENOMIC DNA]</scope>
    <source>
        <strain evidence="12">6821</strain>
    </source>
</reference>
<dbReference type="Pfam" id="PF00879">
    <property type="entry name" value="Defensin_propep"/>
    <property type="match status" value="1"/>
</dbReference>
<dbReference type="GO" id="GO:0042742">
    <property type="term" value="P:defense response to bacterium"/>
    <property type="evidence" value="ECO:0007669"/>
    <property type="project" value="UniProtKB-KW"/>
</dbReference>
<name>A0ABD2D476_DAUMA</name>
<comment type="subcellular location">
    <subcellularLocation>
        <location evidence="1">Secreted</location>
    </subcellularLocation>
</comment>